<accession>A0A0D0BWZ7</accession>
<proteinExistence type="predicted"/>
<reference evidence="2 3" key="1">
    <citation type="submission" date="2014-04" db="EMBL/GenBank/DDBJ databases">
        <title>Evolutionary Origins and Diversification of the Mycorrhizal Mutualists.</title>
        <authorList>
            <consortium name="DOE Joint Genome Institute"/>
            <consortium name="Mycorrhizal Genomics Consortium"/>
            <person name="Kohler A."/>
            <person name="Kuo A."/>
            <person name="Nagy L.G."/>
            <person name="Floudas D."/>
            <person name="Copeland A."/>
            <person name="Barry K.W."/>
            <person name="Cichocki N."/>
            <person name="Veneault-Fourrey C."/>
            <person name="LaButti K."/>
            <person name="Lindquist E.A."/>
            <person name="Lipzen A."/>
            <person name="Lundell T."/>
            <person name="Morin E."/>
            <person name="Murat C."/>
            <person name="Riley R."/>
            <person name="Ohm R."/>
            <person name="Sun H."/>
            <person name="Tunlid A."/>
            <person name="Henrissat B."/>
            <person name="Grigoriev I.V."/>
            <person name="Hibbett D.S."/>
            <person name="Martin F."/>
        </authorList>
    </citation>
    <scope>NUCLEOTIDE SEQUENCE [LARGE SCALE GENOMIC DNA]</scope>
    <source>
        <strain evidence="2 3">FD-317 M1</strain>
    </source>
</reference>
<gene>
    <name evidence="2" type="ORF">GYMLUDRAFT_244612</name>
</gene>
<evidence type="ECO:0000313" key="3">
    <source>
        <dbReference type="Proteomes" id="UP000053593"/>
    </source>
</evidence>
<name>A0A0D0BWZ7_9AGAR</name>
<dbReference type="EMBL" id="KN834776">
    <property type="protein sequence ID" value="KIK60181.1"/>
    <property type="molecule type" value="Genomic_DNA"/>
</dbReference>
<evidence type="ECO:0000313" key="2">
    <source>
        <dbReference type="EMBL" id="KIK60181.1"/>
    </source>
</evidence>
<dbReference type="HOGENOM" id="CLU_065399_0_0_1"/>
<sequence>MSLRNISFSNKDTNHLQYASFIDTWLINGVYNATNTGQSGTLSSTNDNSANVTFGEHFFKPTLFNPKETPIEFHQAATAVYYYGIRRCCGGFYAVCIDCNPNAPFTSDSNTGFQAIDAVNASDNGNDPPVVLWSQTFPSPAVHSVRMKTPGGAAGGTQSSVTFIMPFTARESGSNNYVTITETAREATPGRAPGADDAGVWPTEQPVNERTPEVNPYETNSDSGTLLPPAYDEISFENV</sequence>
<dbReference type="AlphaFoldDB" id="A0A0D0BWZ7"/>
<protein>
    <submittedName>
        <fullName evidence="2">Uncharacterized protein</fullName>
    </submittedName>
</protein>
<dbReference type="Proteomes" id="UP000053593">
    <property type="component" value="Unassembled WGS sequence"/>
</dbReference>
<keyword evidence="3" id="KW-1185">Reference proteome</keyword>
<organism evidence="2 3">
    <name type="scientific">Collybiopsis luxurians FD-317 M1</name>
    <dbReference type="NCBI Taxonomy" id="944289"/>
    <lineage>
        <taxon>Eukaryota</taxon>
        <taxon>Fungi</taxon>
        <taxon>Dikarya</taxon>
        <taxon>Basidiomycota</taxon>
        <taxon>Agaricomycotina</taxon>
        <taxon>Agaricomycetes</taxon>
        <taxon>Agaricomycetidae</taxon>
        <taxon>Agaricales</taxon>
        <taxon>Marasmiineae</taxon>
        <taxon>Omphalotaceae</taxon>
        <taxon>Collybiopsis</taxon>
        <taxon>Collybiopsis luxurians</taxon>
    </lineage>
</organism>
<evidence type="ECO:0000256" key="1">
    <source>
        <dbReference type="SAM" id="MobiDB-lite"/>
    </source>
</evidence>
<feature type="region of interest" description="Disordered" evidence="1">
    <location>
        <begin position="186"/>
        <end position="231"/>
    </location>
</feature>
<dbReference type="OrthoDB" id="3359616at2759"/>